<sequence length="58" mass="6507">MALIEFQVPYPIGWRGKTYQVGLQLIPEELAVALGWQAEVKIEIPSVKSKTTRILPAK</sequence>
<gene>
    <name evidence="1" type="ORF">COO91_03361</name>
</gene>
<dbReference type="EMBL" id="CP024785">
    <property type="protein sequence ID" value="AUB37416.1"/>
    <property type="molecule type" value="Genomic_DNA"/>
</dbReference>
<dbReference type="AlphaFoldDB" id="A0A2K8SPM2"/>
<dbReference type="RefSeq" id="WP_157816486.1">
    <property type="nucleotide sequence ID" value="NZ_CAWNNC010000001.1"/>
</dbReference>
<evidence type="ECO:0000313" key="2">
    <source>
        <dbReference type="Proteomes" id="UP000232003"/>
    </source>
</evidence>
<name>A0A2K8SPM2_9NOSO</name>
<organism evidence="1 2">
    <name type="scientific">Nostoc flagelliforme CCNUN1</name>
    <dbReference type="NCBI Taxonomy" id="2038116"/>
    <lineage>
        <taxon>Bacteria</taxon>
        <taxon>Bacillati</taxon>
        <taxon>Cyanobacteriota</taxon>
        <taxon>Cyanophyceae</taxon>
        <taxon>Nostocales</taxon>
        <taxon>Nostocaceae</taxon>
        <taxon>Nostoc</taxon>
    </lineage>
</organism>
<proteinExistence type="predicted"/>
<dbReference type="KEGG" id="nfl:COO91_03361"/>
<dbReference type="OrthoDB" id="9968048at2"/>
<evidence type="ECO:0000313" key="1">
    <source>
        <dbReference type="EMBL" id="AUB37416.1"/>
    </source>
</evidence>
<accession>A0A2K8SPM2</accession>
<dbReference type="Proteomes" id="UP000232003">
    <property type="component" value="Chromosome"/>
</dbReference>
<protein>
    <submittedName>
        <fullName evidence="1">Uncharacterized protein</fullName>
    </submittedName>
</protein>
<keyword evidence="2" id="KW-1185">Reference proteome</keyword>
<reference evidence="1 2" key="1">
    <citation type="submission" date="2017-11" db="EMBL/GenBank/DDBJ databases">
        <title>Complete genome of a free-living desiccation-tolerant cyanobacterium and its photosynthetic adaptation to extreme terrestrial habitat.</title>
        <authorList>
            <person name="Shang J."/>
        </authorList>
    </citation>
    <scope>NUCLEOTIDE SEQUENCE [LARGE SCALE GENOMIC DNA]</scope>
    <source>
        <strain evidence="1 2">CCNUN1</strain>
    </source>
</reference>